<feature type="disulfide bond" evidence="5">
    <location>
        <begin position="24"/>
        <end position="122"/>
    </location>
</feature>
<dbReference type="PROSITE" id="PS50189">
    <property type="entry name" value="NTR"/>
    <property type="match status" value="1"/>
</dbReference>
<dbReference type="GO" id="GO:0051045">
    <property type="term" value="P:negative regulation of membrane protein ectodomain proteolysis"/>
    <property type="evidence" value="ECO:0007669"/>
    <property type="project" value="TreeGrafter"/>
</dbReference>
<keyword evidence="6" id="KW-0732">Signal</keyword>
<reference evidence="9" key="1">
    <citation type="submission" date="2022-11" db="UniProtKB">
        <authorList>
            <consortium name="WormBaseParasite"/>
        </authorList>
    </citation>
    <scope>IDENTIFICATION</scope>
</reference>
<keyword evidence="2" id="KW-0964">Secreted</keyword>
<evidence type="ECO:0000256" key="6">
    <source>
        <dbReference type="SAM" id="SignalP"/>
    </source>
</evidence>
<dbReference type="GO" id="GO:0002020">
    <property type="term" value="F:protease binding"/>
    <property type="evidence" value="ECO:0007669"/>
    <property type="project" value="TreeGrafter"/>
</dbReference>
<comment type="subcellular location">
    <subcellularLocation>
        <location evidence="1">Secreted</location>
    </subcellularLocation>
</comment>
<dbReference type="InterPro" id="IPR001134">
    <property type="entry name" value="Netrin_domain"/>
</dbReference>
<keyword evidence="4" id="KW-0862">Zinc</keyword>
<dbReference type="GO" id="GO:0008191">
    <property type="term" value="F:metalloendopeptidase inhibitor activity"/>
    <property type="evidence" value="ECO:0007669"/>
    <property type="project" value="InterPro"/>
</dbReference>
<dbReference type="SUPFAM" id="SSF50242">
    <property type="entry name" value="TIMP-like"/>
    <property type="match status" value="1"/>
</dbReference>
<sequence length="178" mass="19934">MATKFPIILILAISWMTRSDACSCVPESVIQGLCNADFVSLVVVRSRKPFGDFEITYIIEHKSIFLKNDQFVKSSNTTLLKTANDPSTCGVVLDMQKTQDENSYLLSGRVDEKGSWLHLGLCTSIAVPWRQLHAKDREFLEEGNLSKVCNAPNLQTVESGLPPAQIFVGFRNLSRIRR</sequence>
<dbReference type="PANTHER" id="PTHR11844">
    <property type="entry name" value="METALLOPROTEASE INHIBITOR"/>
    <property type="match status" value="1"/>
</dbReference>
<evidence type="ECO:0000256" key="4">
    <source>
        <dbReference type="PIRSR" id="PIRSR601820-1"/>
    </source>
</evidence>
<organism evidence="8 9">
    <name type="scientific">Plectus sambesii</name>
    <dbReference type="NCBI Taxonomy" id="2011161"/>
    <lineage>
        <taxon>Eukaryota</taxon>
        <taxon>Metazoa</taxon>
        <taxon>Ecdysozoa</taxon>
        <taxon>Nematoda</taxon>
        <taxon>Chromadorea</taxon>
        <taxon>Plectida</taxon>
        <taxon>Plectina</taxon>
        <taxon>Plectoidea</taxon>
        <taxon>Plectidae</taxon>
        <taxon>Plectus</taxon>
    </lineage>
</organism>
<dbReference type="InterPro" id="IPR008993">
    <property type="entry name" value="TIMP-like_OB-fold"/>
</dbReference>
<keyword evidence="4" id="KW-0479">Metal-binding</keyword>
<accession>A0A914X745</accession>
<name>A0A914X745_9BILA</name>
<evidence type="ECO:0000313" key="8">
    <source>
        <dbReference type="Proteomes" id="UP000887566"/>
    </source>
</evidence>
<feature type="disulfide bond" evidence="5">
    <location>
        <begin position="22"/>
        <end position="89"/>
    </location>
</feature>
<dbReference type="GO" id="GO:0005615">
    <property type="term" value="C:extracellular space"/>
    <property type="evidence" value="ECO:0007669"/>
    <property type="project" value="TreeGrafter"/>
</dbReference>
<evidence type="ECO:0000256" key="3">
    <source>
        <dbReference type="ARBA" id="ARBA00023157"/>
    </source>
</evidence>
<evidence type="ECO:0000259" key="7">
    <source>
        <dbReference type="PROSITE" id="PS50189"/>
    </source>
</evidence>
<feature type="signal peptide" evidence="6">
    <location>
        <begin position="1"/>
        <end position="21"/>
    </location>
</feature>
<dbReference type="Gene3D" id="2.40.50.120">
    <property type="match status" value="1"/>
</dbReference>
<protein>
    <submittedName>
        <fullName evidence="9">NTR domain-containing protein</fullName>
    </submittedName>
</protein>
<dbReference type="WBParaSite" id="PSAMB.scaffold629size45195.g7551.t1">
    <property type="protein sequence ID" value="PSAMB.scaffold629size45195.g7551.t1"/>
    <property type="gene ID" value="PSAMB.scaffold629size45195.g7551"/>
</dbReference>
<feature type="domain" description="NTR" evidence="7">
    <location>
        <begin position="22"/>
        <end position="149"/>
    </location>
</feature>
<dbReference type="InterPro" id="IPR001820">
    <property type="entry name" value="TIMP"/>
</dbReference>
<dbReference type="Proteomes" id="UP000887566">
    <property type="component" value="Unplaced"/>
</dbReference>
<evidence type="ECO:0000256" key="1">
    <source>
        <dbReference type="ARBA" id="ARBA00004613"/>
    </source>
</evidence>
<feature type="binding site" evidence="4">
    <location>
        <position position="22"/>
    </location>
    <ligand>
        <name>Zn(2+)</name>
        <dbReference type="ChEBI" id="CHEBI:29105"/>
        <note>ligand shared with metalloproteinase partner</note>
    </ligand>
</feature>
<dbReference type="GO" id="GO:0046872">
    <property type="term" value="F:metal ion binding"/>
    <property type="evidence" value="ECO:0007669"/>
    <property type="project" value="UniProtKB-KW"/>
</dbReference>
<dbReference type="Pfam" id="PF00965">
    <property type="entry name" value="TIMP"/>
    <property type="match status" value="1"/>
</dbReference>
<keyword evidence="8" id="KW-1185">Reference proteome</keyword>
<feature type="chain" id="PRO_5037157044" evidence="6">
    <location>
        <begin position="22"/>
        <end position="178"/>
    </location>
</feature>
<evidence type="ECO:0000313" key="9">
    <source>
        <dbReference type="WBParaSite" id="PSAMB.scaffold629size45195.g7551.t1"/>
    </source>
</evidence>
<dbReference type="PANTHER" id="PTHR11844:SF33">
    <property type="entry name" value="TISSUE INHIBITOR OF METALLOPROTEINASE"/>
    <property type="match status" value="1"/>
</dbReference>
<evidence type="ECO:0000256" key="2">
    <source>
        <dbReference type="ARBA" id="ARBA00022525"/>
    </source>
</evidence>
<dbReference type="AlphaFoldDB" id="A0A914X745"/>
<dbReference type="GO" id="GO:0031012">
    <property type="term" value="C:extracellular matrix"/>
    <property type="evidence" value="ECO:0007669"/>
    <property type="project" value="TreeGrafter"/>
</dbReference>
<proteinExistence type="predicted"/>
<evidence type="ECO:0000256" key="5">
    <source>
        <dbReference type="PIRSR" id="PIRSR601820-3"/>
    </source>
</evidence>
<keyword evidence="3 5" id="KW-1015">Disulfide bond</keyword>
<dbReference type="SMART" id="SM00206">
    <property type="entry name" value="NTR"/>
    <property type="match status" value="1"/>
</dbReference>